<reference evidence="6" key="1">
    <citation type="submission" date="2020-10" db="EMBL/GenBank/DDBJ databases">
        <title>Sequencing the genomes of 1000 actinobacteria strains.</title>
        <authorList>
            <person name="Klenk H.-P."/>
        </authorList>
    </citation>
    <scope>NUCLEOTIDE SEQUENCE</scope>
    <source>
        <strain evidence="6">DSM 45354</strain>
    </source>
</reference>
<keyword evidence="2 6" id="KW-0418">Kinase</keyword>
<dbReference type="GO" id="GO:0000155">
    <property type="term" value="F:phosphorelay sensor kinase activity"/>
    <property type="evidence" value="ECO:0007669"/>
    <property type="project" value="InterPro"/>
</dbReference>
<dbReference type="InterPro" id="IPR011712">
    <property type="entry name" value="Sig_transdc_His_kin_sub3_dim/P"/>
</dbReference>
<proteinExistence type="predicted"/>
<dbReference type="InterPro" id="IPR003018">
    <property type="entry name" value="GAF"/>
</dbReference>
<name>A0A927RC00_9ACTN</name>
<gene>
    <name evidence="6" type="ORF">HEB94_006182</name>
</gene>
<sequence>MPTHEDEPQRRRPVRSDNDRQSAEIPAESTEGDPFEPHYRREQWLQAALEVTRLLQGDLNQREALQVVTRKIREVAGADFVAISSVDPTYPEGVGVIEAIEGLGVEHVLGSPVAKRGLSARAIDNSITIVSPSITLEVGYNPADEFAEAMRVLGLGMYVPLVTPEKVTGVLTIGWKSGSPHERIAANEVPMFEMFAGQAALALQQLDARRQLVHEREQVARDLSDAVIDRLFAIGTHLHGVASIVAQYDVQRTMSHAIDELDEMTQQIRNAIFALQPNRDTIERSVSDQVLEELDAASATLGFTPRLVVSGAVDSPLPAIIQRELVRAVRETLSHAATHSSPSSVEVSLSVNADQVTLTVRDDGRRGAEASPQRILRQLLGRAERLGGTCTISAATPTDTVVEWSVPTRL</sequence>
<feature type="region of interest" description="Disordered" evidence="4">
    <location>
        <begin position="1"/>
        <end position="37"/>
    </location>
</feature>
<dbReference type="PANTHER" id="PTHR24421:SF56">
    <property type="entry name" value="OXYGEN SENSOR HISTIDINE KINASE RESPONSE REGULATOR DOST"/>
    <property type="match status" value="1"/>
</dbReference>
<dbReference type="InterPro" id="IPR036890">
    <property type="entry name" value="HATPase_C_sf"/>
</dbReference>
<feature type="domain" description="GAF" evidence="5">
    <location>
        <begin position="60"/>
        <end position="213"/>
    </location>
</feature>
<keyword evidence="7" id="KW-1185">Reference proteome</keyword>
<keyword evidence="1" id="KW-0808">Transferase</keyword>
<dbReference type="GO" id="GO:0016020">
    <property type="term" value="C:membrane"/>
    <property type="evidence" value="ECO:0007669"/>
    <property type="project" value="InterPro"/>
</dbReference>
<comment type="caution">
    <text evidence="6">The sequence shown here is derived from an EMBL/GenBank/DDBJ whole genome shotgun (WGS) entry which is preliminary data.</text>
</comment>
<evidence type="ECO:0000313" key="7">
    <source>
        <dbReference type="Proteomes" id="UP000638648"/>
    </source>
</evidence>
<dbReference type="EMBL" id="JADBEM010000001">
    <property type="protein sequence ID" value="MBE1609334.1"/>
    <property type="molecule type" value="Genomic_DNA"/>
</dbReference>
<dbReference type="SUPFAM" id="SSF55874">
    <property type="entry name" value="ATPase domain of HSP90 chaperone/DNA topoisomerase II/histidine kinase"/>
    <property type="match status" value="1"/>
</dbReference>
<accession>A0A927RC00</accession>
<evidence type="ECO:0000256" key="3">
    <source>
        <dbReference type="ARBA" id="ARBA00023012"/>
    </source>
</evidence>
<dbReference type="SMART" id="SM00065">
    <property type="entry name" value="GAF"/>
    <property type="match status" value="1"/>
</dbReference>
<organism evidence="6 7">
    <name type="scientific">Actinopolymorpha pittospori</name>
    <dbReference type="NCBI Taxonomy" id="648752"/>
    <lineage>
        <taxon>Bacteria</taxon>
        <taxon>Bacillati</taxon>
        <taxon>Actinomycetota</taxon>
        <taxon>Actinomycetes</taxon>
        <taxon>Propionibacteriales</taxon>
        <taxon>Actinopolymorphaceae</taxon>
        <taxon>Actinopolymorpha</taxon>
    </lineage>
</organism>
<feature type="compositionally biased region" description="Basic and acidic residues" evidence="4">
    <location>
        <begin position="1"/>
        <end position="22"/>
    </location>
</feature>
<evidence type="ECO:0000256" key="2">
    <source>
        <dbReference type="ARBA" id="ARBA00022777"/>
    </source>
</evidence>
<dbReference type="Gene3D" id="3.30.565.10">
    <property type="entry name" value="Histidine kinase-like ATPase, C-terminal domain"/>
    <property type="match status" value="1"/>
</dbReference>
<evidence type="ECO:0000313" key="6">
    <source>
        <dbReference type="EMBL" id="MBE1609334.1"/>
    </source>
</evidence>
<dbReference type="InterPro" id="IPR050482">
    <property type="entry name" value="Sensor_HK_TwoCompSys"/>
</dbReference>
<evidence type="ECO:0000256" key="4">
    <source>
        <dbReference type="SAM" id="MobiDB-lite"/>
    </source>
</evidence>
<dbReference type="SUPFAM" id="SSF55781">
    <property type="entry name" value="GAF domain-like"/>
    <property type="match status" value="1"/>
</dbReference>
<evidence type="ECO:0000259" key="5">
    <source>
        <dbReference type="SMART" id="SM00065"/>
    </source>
</evidence>
<protein>
    <submittedName>
        <fullName evidence="6">Signal transduction histidine kinase</fullName>
    </submittedName>
</protein>
<keyword evidence="3" id="KW-0902">Two-component regulatory system</keyword>
<dbReference type="RefSeq" id="WP_192752926.1">
    <property type="nucleotide sequence ID" value="NZ_BAABJL010000142.1"/>
</dbReference>
<dbReference type="PANTHER" id="PTHR24421">
    <property type="entry name" value="NITRATE/NITRITE SENSOR PROTEIN NARX-RELATED"/>
    <property type="match status" value="1"/>
</dbReference>
<dbReference type="AlphaFoldDB" id="A0A927RC00"/>
<evidence type="ECO:0000256" key="1">
    <source>
        <dbReference type="ARBA" id="ARBA00022679"/>
    </source>
</evidence>
<dbReference type="InterPro" id="IPR029016">
    <property type="entry name" value="GAF-like_dom_sf"/>
</dbReference>
<dbReference type="CDD" id="cd16917">
    <property type="entry name" value="HATPase_UhpB-NarQ-NarX-like"/>
    <property type="match status" value="1"/>
</dbReference>
<dbReference type="Gene3D" id="3.30.450.40">
    <property type="match status" value="1"/>
</dbReference>
<dbReference type="Pfam" id="PF01590">
    <property type="entry name" value="GAF"/>
    <property type="match status" value="1"/>
</dbReference>
<dbReference type="Pfam" id="PF07730">
    <property type="entry name" value="HisKA_3"/>
    <property type="match status" value="1"/>
</dbReference>
<dbReference type="Proteomes" id="UP000638648">
    <property type="component" value="Unassembled WGS sequence"/>
</dbReference>
<dbReference type="GO" id="GO:0046983">
    <property type="term" value="F:protein dimerization activity"/>
    <property type="evidence" value="ECO:0007669"/>
    <property type="project" value="InterPro"/>
</dbReference>